<protein>
    <recommendedName>
        <fullName evidence="8">Lipoprotein-releasing system ATP-binding protein LolD</fullName>
        <ecNumber evidence="8">7.6.2.-</ecNumber>
    </recommendedName>
</protein>
<dbReference type="PANTHER" id="PTHR24220">
    <property type="entry name" value="IMPORT ATP-BINDING PROTEIN"/>
    <property type="match status" value="1"/>
</dbReference>
<keyword evidence="12" id="KW-1185">Reference proteome</keyword>
<dbReference type="CDD" id="cd03255">
    <property type="entry name" value="ABC_MJ0796_LolCDE_FtsE"/>
    <property type="match status" value="1"/>
</dbReference>
<keyword evidence="1 8" id="KW-0813">Transport</keyword>
<keyword evidence="7 8" id="KW-0472">Membrane</keyword>
<dbReference type="OrthoDB" id="9801477at2"/>
<keyword evidence="2 8" id="KW-1003">Cell membrane</keyword>
<dbReference type="AlphaFoldDB" id="A0A378LA55"/>
<keyword evidence="11" id="KW-0449">Lipoprotein</keyword>
<dbReference type="PROSITE" id="PS00211">
    <property type="entry name" value="ABC_TRANSPORTER_1"/>
    <property type="match status" value="1"/>
</dbReference>
<dbReference type="GO" id="GO:0089705">
    <property type="term" value="P:protein localization to outer membrane"/>
    <property type="evidence" value="ECO:0007669"/>
    <property type="project" value="TreeGrafter"/>
</dbReference>
<dbReference type="PANTHER" id="PTHR24220:SF689">
    <property type="entry name" value="LIPOPROTEIN-RELEASING SYSTEM ATP-BINDING PROTEIN LOLD"/>
    <property type="match status" value="1"/>
</dbReference>
<evidence type="ECO:0000313" key="11">
    <source>
        <dbReference type="EMBL" id="STY23935.1"/>
    </source>
</evidence>
<dbReference type="SMART" id="SM00382">
    <property type="entry name" value="AAA"/>
    <property type="match status" value="1"/>
</dbReference>
<dbReference type="STRING" id="460.Lstg_2772"/>
<accession>A0A378LA55</accession>
<evidence type="ECO:0000259" key="9">
    <source>
        <dbReference type="PROSITE" id="PS50893"/>
    </source>
</evidence>
<evidence type="ECO:0000256" key="1">
    <source>
        <dbReference type="ARBA" id="ARBA00022448"/>
    </source>
</evidence>
<dbReference type="RefSeq" id="WP_058478298.1">
    <property type="nucleotide sequence ID" value="NZ_CAAAIO010000037.1"/>
</dbReference>
<organism evidence="11 13">
    <name type="scientific">Legionella steigerwaltii</name>
    <dbReference type="NCBI Taxonomy" id="460"/>
    <lineage>
        <taxon>Bacteria</taxon>
        <taxon>Pseudomonadati</taxon>
        <taxon>Pseudomonadota</taxon>
        <taxon>Gammaproteobacteria</taxon>
        <taxon>Legionellales</taxon>
        <taxon>Legionellaceae</taxon>
        <taxon>Legionella</taxon>
    </lineage>
</organism>
<evidence type="ECO:0000313" key="13">
    <source>
        <dbReference type="Proteomes" id="UP000255110"/>
    </source>
</evidence>
<dbReference type="GO" id="GO:0044874">
    <property type="term" value="P:lipoprotein localization to outer membrane"/>
    <property type="evidence" value="ECO:0007669"/>
    <property type="project" value="TreeGrafter"/>
</dbReference>
<dbReference type="InterPro" id="IPR011924">
    <property type="entry name" value="LolD_lipo_ATP-bd"/>
</dbReference>
<reference evidence="10 12" key="1">
    <citation type="submission" date="2015-11" db="EMBL/GenBank/DDBJ databases">
        <title>Genomic analysis of 38 Legionella species identifies large and diverse effector repertoires.</title>
        <authorList>
            <person name="Burstein D."/>
            <person name="Amaro F."/>
            <person name="Zusman T."/>
            <person name="Lifshitz Z."/>
            <person name="Cohen O."/>
            <person name="Gilbert J.A."/>
            <person name="Pupko T."/>
            <person name="Shuman H.A."/>
            <person name="Segal G."/>
        </authorList>
    </citation>
    <scope>NUCLEOTIDE SEQUENCE [LARGE SCALE GENOMIC DNA]</scope>
    <source>
        <strain evidence="10 12">SC-18-C9</strain>
    </source>
</reference>
<comment type="subunit">
    <text evidence="8">The complex is composed of two ATP-binding proteins (LolD) and two transmembrane proteins (LolC and LolE).</text>
</comment>
<dbReference type="Proteomes" id="UP000255110">
    <property type="component" value="Unassembled WGS sequence"/>
</dbReference>
<comment type="function">
    <text evidence="8">Part of the ABC transporter complex LolCDE involved in the translocation of mature outer membrane-directed lipoproteins, from the inner membrane to the periplasmic chaperone, LolA. Responsible for the formation of the LolA-lipoprotein complex in an ATP-dependent manner.</text>
</comment>
<evidence type="ECO:0000256" key="3">
    <source>
        <dbReference type="ARBA" id="ARBA00022519"/>
    </source>
</evidence>
<dbReference type="GO" id="GO:0022857">
    <property type="term" value="F:transmembrane transporter activity"/>
    <property type="evidence" value="ECO:0007669"/>
    <property type="project" value="TreeGrafter"/>
</dbReference>
<keyword evidence="3 8" id="KW-0997">Cell inner membrane</keyword>
<evidence type="ECO:0000256" key="2">
    <source>
        <dbReference type="ARBA" id="ARBA00022475"/>
    </source>
</evidence>
<dbReference type="Gene3D" id="3.40.50.300">
    <property type="entry name" value="P-loop containing nucleotide triphosphate hydrolases"/>
    <property type="match status" value="1"/>
</dbReference>
<keyword evidence="11" id="KW-0378">Hydrolase</keyword>
<comment type="similarity">
    <text evidence="8">Belongs to the ABC transporter superfamily. Lipoprotein translocase (TC 3.A.1.125) family.</text>
</comment>
<keyword evidence="4 8" id="KW-0547">Nucleotide-binding</keyword>
<evidence type="ECO:0000256" key="5">
    <source>
        <dbReference type="ARBA" id="ARBA00022840"/>
    </source>
</evidence>
<proteinExistence type="inferred from homology"/>
<dbReference type="Proteomes" id="UP000054820">
    <property type="component" value="Unassembled WGS sequence"/>
</dbReference>
<keyword evidence="5 8" id="KW-0067">ATP-binding</keyword>
<dbReference type="NCBIfam" id="TIGR02211">
    <property type="entry name" value="LolD_lipo_ex"/>
    <property type="match status" value="1"/>
</dbReference>
<dbReference type="Pfam" id="PF00005">
    <property type="entry name" value="ABC_tran"/>
    <property type="match status" value="1"/>
</dbReference>
<evidence type="ECO:0000256" key="6">
    <source>
        <dbReference type="ARBA" id="ARBA00022967"/>
    </source>
</evidence>
<dbReference type="EMBL" id="UGOY01000001">
    <property type="protein sequence ID" value="STY23935.1"/>
    <property type="molecule type" value="Genomic_DNA"/>
</dbReference>
<evidence type="ECO:0000313" key="12">
    <source>
        <dbReference type="Proteomes" id="UP000054820"/>
    </source>
</evidence>
<sequence>MSDVILNATKLCKSYNDGASKVDVLRGIDLSIAKGERLAIIGPSGSGKSTLLHLMGGLDKPTSGDVLIRDVNWQKVNEKQRCRLRNQGLGFIYQFHHLLPEFTALENVSMPLLLADISVKDATAEASKMLDDVGLKERKTHKPAQLSGGERQRVAIARALVHQPYCVLADEPTGNLDQATATKVFDLMLGLNRKMNTALVIVTHDQQLAKQMDRVLVLGEGVLSEFQ</sequence>
<dbReference type="GO" id="GO:0005886">
    <property type="term" value="C:plasma membrane"/>
    <property type="evidence" value="ECO:0007669"/>
    <property type="project" value="UniProtKB-SubCell"/>
</dbReference>
<dbReference type="GO" id="GO:0016887">
    <property type="term" value="F:ATP hydrolysis activity"/>
    <property type="evidence" value="ECO:0007669"/>
    <property type="project" value="InterPro"/>
</dbReference>
<dbReference type="InterPro" id="IPR003439">
    <property type="entry name" value="ABC_transporter-like_ATP-bd"/>
</dbReference>
<feature type="domain" description="ABC transporter" evidence="9">
    <location>
        <begin position="6"/>
        <end position="227"/>
    </location>
</feature>
<dbReference type="InterPro" id="IPR003593">
    <property type="entry name" value="AAA+_ATPase"/>
</dbReference>
<dbReference type="InterPro" id="IPR017911">
    <property type="entry name" value="MacB-like_ATP-bd"/>
</dbReference>
<dbReference type="InterPro" id="IPR027417">
    <property type="entry name" value="P-loop_NTPase"/>
</dbReference>
<reference evidence="11 13" key="2">
    <citation type="submission" date="2018-06" db="EMBL/GenBank/DDBJ databases">
        <authorList>
            <consortium name="Pathogen Informatics"/>
            <person name="Doyle S."/>
        </authorList>
    </citation>
    <scope>NUCLEOTIDE SEQUENCE [LARGE SCALE GENOMIC DNA]</scope>
    <source>
        <strain evidence="11 13">NCTC11991</strain>
    </source>
</reference>
<evidence type="ECO:0000256" key="8">
    <source>
        <dbReference type="RuleBase" id="RU367068"/>
    </source>
</evidence>
<dbReference type="InterPro" id="IPR017871">
    <property type="entry name" value="ABC_transporter-like_CS"/>
</dbReference>
<dbReference type="InterPro" id="IPR015854">
    <property type="entry name" value="ABC_transpr_LolD-like"/>
</dbReference>
<dbReference type="SUPFAM" id="SSF52540">
    <property type="entry name" value="P-loop containing nucleoside triphosphate hydrolases"/>
    <property type="match status" value="1"/>
</dbReference>
<evidence type="ECO:0000256" key="4">
    <source>
        <dbReference type="ARBA" id="ARBA00022741"/>
    </source>
</evidence>
<keyword evidence="6 8" id="KW-1278">Translocase</keyword>
<dbReference type="PROSITE" id="PS50893">
    <property type="entry name" value="ABC_TRANSPORTER_2"/>
    <property type="match status" value="1"/>
</dbReference>
<name>A0A378LA55_9GAMM</name>
<evidence type="ECO:0000256" key="7">
    <source>
        <dbReference type="ARBA" id="ARBA00023136"/>
    </source>
</evidence>
<dbReference type="EMBL" id="LNYZ01000029">
    <property type="protein sequence ID" value="KTD71916.1"/>
    <property type="molecule type" value="Genomic_DNA"/>
</dbReference>
<gene>
    <name evidence="11" type="primary">lolD_2</name>
    <name evidence="8 10" type="synonym">lolD</name>
    <name evidence="10" type="ORF">Lstg_2772</name>
    <name evidence="11" type="ORF">NCTC11991_02546</name>
</gene>
<dbReference type="GO" id="GO:0005524">
    <property type="term" value="F:ATP binding"/>
    <property type="evidence" value="ECO:0007669"/>
    <property type="project" value="UniProtKB-UniRule"/>
</dbReference>
<dbReference type="EC" id="7.6.2.-" evidence="8"/>
<dbReference type="FunFam" id="3.40.50.300:FF:000230">
    <property type="entry name" value="Lipoprotein-releasing system ATP-binding protein LolD"/>
    <property type="match status" value="1"/>
</dbReference>
<comment type="subcellular location">
    <subcellularLocation>
        <location evidence="8">Cell inner membrane</location>
        <topology evidence="8">Peripheral membrane protein</topology>
    </subcellularLocation>
</comment>
<evidence type="ECO:0000313" key="10">
    <source>
        <dbReference type="EMBL" id="KTD71916.1"/>
    </source>
</evidence>